<dbReference type="GO" id="GO:0008146">
    <property type="term" value="F:sulfotransferase activity"/>
    <property type="evidence" value="ECO:0007669"/>
    <property type="project" value="InterPro"/>
</dbReference>
<protein>
    <submittedName>
        <fullName evidence="1">Sulfotransferase family protein</fullName>
    </submittedName>
</protein>
<dbReference type="OrthoDB" id="7687351at2"/>
<dbReference type="InterPro" id="IPR005331">
    <property type="entry name" value="Sulfotransferase"/>
</dbReference>
<proteinExistence type="predicted"/>
<dbReference type="InterPro" id="IPR027417">
    <property type="entry name" value="P-loop_NTPase"/>
</dbReference>
<accession>A0A1H6WIM4</accession>
<keyword evidence="2" id="KW-1185">Reference proteome</keyword>
<dbReference type="Pfam" id="PF03567">
    <property type="entry name" value="Sulfotransfer_2"/>
    <property type="match status" value="1"/>
</dbReference>
<gene>
    <name evidence="1" type="ORF">SAMN05444007_103408</name>
</gene>
<dbReference type="EMBL" id="FNYD01000003">
    <property type="protein sequence ID" value="SEJ13957.1"/>
    <property type="molecule type" value="Genomic_DNA"/>
</dbReference>
<dbReference type="RefSeq" id="WP_092364375.1">
    <property type="nucleotide sequence ID" value="NZ_BMGV01000003.1"/>
</dbReference>
<dbReference type="GO" id="GO:0016020">
    <property type="term" value="C:membrane"/>
    <property type="evidence" value="ECO:0007669"/>
    <property type="project" value="InterPro"/>
</dbReference>
<dbReference type="SUPFAM" id="SSF52540">
    <property type="entry name" value="P-loop containing nucleoside triphosphate hydrolases"/>
    <property type="match status" value="1"/>
</dbReference>
<dbReference type="AlphaFoldDB" id="A0A1H6WIM4"/>
<dbReference type="STRING" id="1227549.SAMN05444007_103408"/>
<name>A0A1H6WIM4_9RHOB</name>
<reference evidence="1 2" key="1">
    <citation type="submission" date="2016-10" db="EMBL/GenBank/DDBJ databases">
        <authorList>
            <person name="de Groot N.N."/>
        </authorList>
    </citation>
    <scope>NUCLEOTIDE SEQUENCE [LARGE SCALE GENOMIC DNA]</scope>
    <source>
        <strain evidence="1 2">DSM 29340</strain>
    </source>
</reference>
<sequence length="197" mass="23283">MLVFFRERLVFLSVPKTGSTAFESALRDRADMVVSAPPELKHMPLFRYNRFMRPMFEKVLDAQMETIAVVREPLDWLGSWYRYRRRPEMKGHRNGTHHVDFDGFLEAYMQDKRPSFANVGSQAKFVEPRPNGTRLEHLFRYDRLDRMTAFLEDRLQTKVNMRRENESPAMALTISPEVEVRLRQVCRAEFDVYESAG</sequence>
<organism evidence="1 2">
    <name type="scientific">Cribrihabitans marinus</name>
    <dbReference type="NCBI Taxonomy" id="1227549"/>
    <lineage>
        <taxon>Bacteria</taxon>
        <taxon>Pseudomonadati</taxon>
        <taxon>Pseudomonadota</taxon>
        <taxon>Alphaproteobacteria</taxon>
        <taxon>Rhodobacterales</taxon>
        <taxon>Paracoccaceae</taxon>
        <taxon>Cribrihabitans</taxon>
    </lineage>
</organism>
<evidence type="ECO:0000313" key="1">
    <source>
        <dbReference type="EMBL" id="SEJ13957.1"/>
    </source>
</evidence>
<dbReference type="Proteomes" id="UP000199379">
    <property type="component" value="Unassembled WGS sequence"/>
</dbReference>
<evidence type="ECO:0000313" key="2">
    <source>
        <dbReference type="Proteomes" id="UP000199379"/>
    </source>
</evidence>
<dbReference type="Gene3D" id="3.40.50.300">
    <property type="entry name" value="P-loop containing nucleotide triphosphate hydrolases"/>
    <property type="match status" value="1"/>
</dbReference>
<keyword evidence="1" id="KW-0808">Transferase</keyword>